<dbReference type="AlphaFoldDB" id="A0A423UN02"/>
<feature type="region of interest" description="Disordered" evidence="7">
    <location>
        <begin position="373"/>
        <end position="394"/>
    </location>
</feature>
<dbReference type="InterPro" id="IPR023234">
    <property type="entry name" value="NarG-like_domain"/>
</dbReference>
<accession>A0A423UN02</accession>
<feature type="transmembrane region" description="Helical" evidence="8">
    <location>
        <begin position="314"/>
        <end position="334"/>
    </location>
</feature>
<keyword evidence="2" id="KW-1003">Cell membrane</keyword>
<evidence type="ECO:0000313" key="10">
    <source>
        <dbReference type="EMBL" id="ROT91561.1"/>
    </source>
</evidence>
<dbReference type="EMBL" id="QIBW01000002">
    <property type="protein sequence ID" value="ROT91561.1"/>
    <property type="molecule type" value="Genomic_DNA"/>
</dbReference>
<keyword evidence="4 8" id="KW-1133">Transmembrane helix</keyword>
<proteinExistence type="predicted"/>
<feature type="transmembrane region" description="Helical" evidence="8">
    <location>
        <begin position="202"/>
        <end position="228"/>
    </location>
</feature>
<reference evidence="11" key="1">
    <citation type="submission" date="2018-05" db="EMBL/GenBank/DDBJ databases">
        <title>Genome Sequencing of selected type strains of the family Eggerthellaceae.</title>
        <authorList>
            <person name="Danylec N."/>
            <person name="Stoll D.A."/>
            <person name="Doetsch A."/>
            <person name="Huch M."/>
        </authorList>
    </citation>
    <scope>NUCLEOTIDE SEQUENCE [LARGE SCALE GENOMIC DNA]</scope>
    <source>
        <strain evidence="11">DSM 27213</strain>
    </source>
</reference>
<feature type="transmembrane region" description="Helical" evidence="8">
    <location>
        <begin position="112"/>
        <end position="130"/>
    </location>
</feature>
<sequence length="394" mass="44355">MPYVIPIPGKRCLPRCRILVLPLLRSWCRSRVSPDEPMVFFFIAQRGPSVCATILPQVIAASYDAIAKLNFTLRQPCRSFNVMPMHHAETVFPPMCAPEKGRRGAVSMTVDMLVSVFILLAMFGFFALSLRKAYKFAHMQIHARLDLYPVPKEGGGRAAYGGSYMEEPEWWTKPRKIDRVNEAVDIMKEMLFIKKLFVHQRVLWWASYSMHLGIYVMLGWSVLLLVSVAWHPDWYVLVVTVVGVVGFALSTVGCVLLLVRRVSDRVLAKYTTPLEYFNIVLLLTVLLTGAYSWLFVASPFAVAAQVFTLSATDLPPIVLVHLALLGIMFLYIPLSKMSHYVGKFFCFHKVLWDNDPNLPGSSVERRFEDAAAHPAHTGWSAAKQQAPTSESSKG</sequence>
<evidence type="ECO:0000313" key="11">
    <source>
        <dbReference type="Proteomes" id="UP000285258"/>
    </source>
</evidence>
<dbReference type="Proteomes" id="UP000285258">
    <property type="component" value="Unassembled WGS sequence"/>
</dbReference>
<feature type="domain" description="NarG-like" evidence="9">
    <location>
        <begin position="197"/>
        <end position="341"/>
    </location>
</feature>
<evidence type="ECO:0000259" key="9">
    <source>
        <dbReference type="Pfam" id="PF02665"/>
    </source>
</evidence>
<evidence type="ECO:0000256" key="4">
    <source>
        <dbReference type="ARBA" id="ARBA00022989"/>
    </source>
</evidence>
<gene>
    <name evidence="10" type="ORF">DMP12_02615</name>
</gene>
<evidence type="ECO:0000256" key="1">
    <source>
        <dbReference type="ARBA" id="ARBA00004651"/>
    </source>
</evidence>
<evidence type="ECO:0000256" key="3">
    <source>
        <dbReference type="ARBA" id="ARBA00022692"/>
    </source>
</evidence>
<evidence type="ECO:0000256" key="2">
    <source>
        <dbReference type="ARBA" id="ARBA00022475"/>
    </source>
</evidence>
<evidence type="ECO:0000256" key="5">
    <source>
        <dbReference type="ARBA" id="ARBA00023002"/>
    </source>
</evidence>
<feature type="transmembrane region" description="Helical" evidence="8">
    <location>
        <begin position="234"/>
        <end position="259"/>
    </location>
</feature>
<evidence type="ECO:0000256" key="6">
    <source>
        <dbReference type="ARBA" id="ARBA00023136"/>
    </source>
</evidence>
<dbReference type="GO" id="GO:0016491">
    <property type="term" value="F:oxidoreductase activity"/>
    <property type="evidence" value="ECO:0007669"/>
    <property type="project" value="UniProtKB-KW"/>
</dbReference>
<evidence type="ECO:0000256" key="7">
    <source>
        <dbReference type="SAM" id="MobiDB-lite"/>
    </source>
</evidence>
<dbReference type="SUPFAM" id="SSF103501">
    <property type="entry name" value="Respiratory nitrate reductase 1 gamma chain"/>
    <property type="match status" value="1"/>
</dbReference>
<protein>
    <submittedName>
        <fullName evidence="10">Nitrate reductase gamma subunit</fullName>
    </submittedName>
</protein>
<feature type="transmembrane region" description="Helical" evidence="8">
    <location>
        <begin position="279"/>
        <end position="302"/>
    </location>
</feature>
<comment type="caution">
    <text evidence="10">The sequence shown here is derived from an EMBL/GenBank/DDBJ whole genome shotgun (WGS) entry which is preliminary data.</text>
</comment>
<keyword evidence="5" id="KW-0560">Oxidoreductase</keyword>
<comment type="subcellular location">
    <subcellularLocation>
        <location evidence="1">Cell membrane</location>
        <topology evidence="1">Multi-pass membrane protein</topology>
    </subcellularLocation>
</comment>
<feature type="compositionally biased region" description="Polar residues" evidence="7">
    <location>
        <begin position="382"/>
        <end position="394"/>
    </location>
</feature>
<dbReference type="InterPro" id="IPR036197">
    <property type="entry name" value="NarG-like_sf"/>
</dbReference>
<dbReference type="Pfam" id="PF02665">
    <property type="entry name" value="Nitrate_red_gam"/>
    <property type="match status" value="1"/>
</dbReference>
<keyword evidence="6 8" id="KW-0472">Membrane</keyword>
<keyword evidence="3 8" id="KW-0812">Transmembrane</keyword>
<organism evidence="10 11">
    <name type="scientific">Gordonibacter urolithinfaciens</name>
    <dbReference type="NCBI Taxonomy" id="1335613"/>
    <lineage>
        <taxon>Bacteria</taxon>
        <taxon>Bacillati</taxon>
        <taxon>Actinomycetota</taxon>
        <taxon>Coriobacteriia</taxon>
        <taxon>Eggerthellales</taxon>
        <taxon>Eggerthellaceae</taxon>
        <taxon>Gordonibacter</taxon>
    </lineage>
</organism>
<dbReference type="Gene3D" id="1.20.950.20">
    <property type="entry name" value="Transmembrane di-heme cytochromes, Chain C"/>
    <property type="match status" value="1"/>
</dbReference>
<evidence type="ECO:0000256" key="8">
    <source>
        <dbReference type="SAM" id="Phobius"/>
    </source>
</evidence>
<name>A0A423UN02_9ACTN</name>
<dbReference type="GO" id="GO:0005886">
    <property type="term" value="C:plasma membrane"/>
    <property type="evidence" value="ECO:0007669"/>
    <property type="project" value="UniProtKB-SubCell"/>
</dbReference>